<feature type="region of interest" description="Disordered" evidence="6">
    <location>
        <begin position="1"/>
        <end position="89"/>
    </location>
</feature>
<dbReference type="InterPro" id="IPR018325">
    <property type="entry name" value="Rad4/PNGase_transGLS-fold"/>
</dbReference>
<dbReference type="Pfam" id="PF10404">
    <property type="entry name" value="BHD_2"/>
    <property type="match status" value="1"/>
</dbReference>
<keyword evidence="4" id="KW-0234">DNA repair</keyword>
<dbReference type="Pfam" id="PF10405">
    <property type="entry name" value="BHD_3"/>
    <property type="match status" value="1"/>
</dbReference>
<comment type="similarity">
    <text evidence="2">Belongs to the XPC family.</text>
</comment>
<evidence type="ECO:0000259" key="9">
    <source>
        <dbReference type="SMART" id="SM01032"/>
    </source>
</evidence>
<evidence type="ECO:0000256" key="6">
    <source>
        <dbReference type="SAM" id="MobiDB-lite"/>
    </source>
</evidence>
<dbReference type="Gene3D" id="3.90.260.10">
    <property type="entry name" value="Transglutaminase-like"/>
    <property type="match status" value="1"/>
</dbReference>
<protein>
    <recommendedName>
        <fullName evidence="12">Rad4 beta-hairpin domain-containing protein</fullName>
    </recommendedName>
</protein>
<dbReference type="Proteomes" id="UP000015100">
    <property type="component" value="Unassembled WGS sequence"/>
</dbReference>
<dbReference type="OrthoDB" id="300780at2759"/>
<evidence type="ECO:0000259" key="7">
    <source>
        <dbReference type="SMART" id="SM01030"/>
    </source>
</evidence>
<dbReference type="InterPro" id="IPR018326">
    <property type="entry name" value="Rad4_beta-hairpin_dom1"/>
</dbReference>
<feature type="region of interest" description="Disordered" evidence="6">
    <location>
        <begin position="358"/>
        <end position="408"/>
    </location>
</feature>
<reference evidence="10 11" key="1">
    <citation type="journal article" date="2013" name="PLoS Genet.">
        <title>Genomic mechanisms accounting for the adaptation to parasitism in nematode-trapping fungi.</title>
        <authorList>
            <person name="Meerupati T."/>
            <person name="Andersson K.M."/>
            <person name="Friman E."/>
            <person name="Kumar D."/>
            <person name="Tunlid A."/>
            <person name="Ahren D."/>
        </authorList>
    </citation>
    <scope>NUCLEOTIDE SEQUENCE [LARGE SCALE GENOMIC DNA]</scope>
    <source>
        <strain evidence="10 11">CBS 200.50</strain>
    </source>
</reference>
<keyword evidence="3" id="KW-0227">DNA damage</keyword>
<dbReference type="SUPFAM" id="SSF54001">
    <property type="entry name" value="Cysteine proteinases"/>
    <property type="match status" value="1"/>
</dbReference>
<feature type="domain" description="Rad4 beta-hairpin" evidence="7">
    <location>
        <begin position="562"/>
        <end position="621"/>
    </location>
</feature>
<feature type="region of interest" description="Disordered" evidence="6">
    <location>
        <begin position="202"/>
        <end position="245"/>
    </location>
</feature>
<dbReference type="PANTHER" id="PTHR12135">
    <property type="entry name" value="DNA REPAIR PROTEIN XP-C / RAD4"/>
    <property type="match status" value="1"/>
</dbReference>
<dbReference type="AlphaFoldDB" id="S8BDW5"/>
<dbReference type="GO" id="GO:0006289">
    <property type="term" value="P:nucleotide-excision repair"/>
    <property type="evidence" value="ECO:0007669"/>
    <property type="project" value="InterPro"/>
</dbReference>
<dbReference type="InterPro" id="IPR042488">
    <property type="entry name" value="Rad4_BHD3_sf"/>
</dbReference>
<evidence type="ECO:0000256" key="4">
    <source>
        <dbReference type="ARBA" id="ARBA00023204"/>
    </source>
</evidence>
<feature type="domain" description="Rad4 beta-hairpin" evidence="8">
    <location>
        <begin position="623"/>
        <end position="687"/>
    </location>
</feature>
<dbReference type="Gene3D" id="3.30.70.2460">
    <property type="entry name" value="Rad4, beta-hairpin domain BHD3"/>
    <property type="match status" value="1"/>
</dbReference>
<dbReference type="GO" id="GO:0000111">
    <property type="term" value="C:nucleotide-excision repair factor 2 complex"/>
    <property type="evidence" value="ECO:0007669"/>
    <property type="project" value="TreeGrafter"/>
</dbReference>
<reference evidence="11" key="2">
    <citation type="submission" date="2013-04" db="EMBL/GenBank/DDBJ databases">
        <title>Genomic mechanisms accounting for the adaptation to parasitism in nematode-trapping fungi.</title>
        <authorList>
            <person name="Ahren D.G."/>
        </authorList>
    </citation>
    <scope>NUCLEOTIDE SEQUENCE [LARGE SCALE GENOMIC DNA]</scope>
    <source>
        <strain evidence="11">CBS 200.50</strain>
    </source>
</reference>
<name>S8BDW5_DACHA</name>
<accession>S8BDW5</accession>
<evidence type="ECO:0008006" key="12">
    <source>
        <dbReference type="Google" id="ProtNLM"/>
    </source>
</evidence>
<dbReference type="SMART" id="SM01032">
    <property type="entry name" value="BHD_3"/>
    <property type="match status" value="1"/>
</dbReference>
<evidence type="ECO:0000256" key="5">
    <source>
        <dbReference type="ARBA" id="ARBA00023242"/>
    </source>
</evidence>
<dbReference type="InterPro" id="IPR004583">
    <property type="entry name" value="DNA_repair_Rad4"/>
</dbReference>
<dbReference type="GO" id="GO:0005737">
    <property type="term" value="C:cytoplasm"/>
    <property type="evidence" value="ECO:0007669"/>
    <property type="project" value="TreeGrafter"/>
</dbReference>
<feature type="compositionally biased region" description="Acidic residues" evidence="6">
    <location>
        <begin position="69"/>
        <end position="89"/>
    </location>
</feature>
<proteinExistence type="inferred from homology"/>
<dbReference type="HOGENOM" id="CLU_003639_0_0_1"/>
<evidence type="ECO:0000313" key="10">
    <source>
        <dbReference type="EMBL" id="EPS37418.1"/>
    </source>
</evidence>
<dbReference type="GO" id="GO:0006298">
    <property type="term" value="P:mismatch repair"/>
    <property type="evidence" value="ECO:0007669"/>
    <property type="project" value="TreeGrafter"/>
</dbReference>
<evidence type="ECO:0000256" key="3">
    <source>
        <dbReference type="ARBA" id="ARBA00022763"/>
    </source>
</evidence>
<organism evidence="10 11">
    <name type="scientific">Dactylellina haptotyla (strain CBS 200.50)</name>
    <name type="common">Nematode-trapping fungus</name>
    <name type="synonym">Monacrosporium haptotylum</name>
    <dbReference type="NCBI Taxonomy" id="1284197"/>
    <lineage>
        <taxon>Eukaryota</taxon>
        <taxon>Fungi</taxon>
        <taxon>Dikarya</taxon>
        <taxon>Ascomycota</taxon>
        <taxon>Pezizomycotina</taxon>
        <taxon>Orbiliomycetes</taxon>
        <taxon>Orbiliales</taxon>
        <taxon>Orbiliaceae</taxon>
        <taxon>Dactylellina</taxon>
    </lineage>
</organism>
<evidence type="ECO:0000256" key="2">
    <source>
        <dbReference type="ARBA" id="ARBA00009525"/>
    </source>
</evidence>
<comment type="subcellular location">
    <subcellularLocation>
        <location evidence="1">Nucleus</location>
    </subcellularLocation>
</comment>
<feature type="domain" description="Rad4 beta-hairpin" evidence="9">
    <location>
        <begin position="694"/>
        <end position="768"/>
    </location>
</feature>
<keyword evidence="11" id="KW-1185">Reference proteome</keyword>
<dbReference type="eggNOG" id="KOG2179">
    <property type="taxonomic scope" value="Eukaryota"/>
</dbReference>
<dbReference type="STRING" id="1284197.S8BDW5"/>
<dbReference type="Pfam" id="PF03835">
    <property type="entry name" value="Rad4"/>
    <property type="match status" value="1"/>
</dbReference>
<dbReference type="Gene3D" id="3.30.60.290">
    <property type="entry name" value="Rad4, beta-hairpin domain BHD2"/>
    <property type="match status" value="1"/>
</dbReference>
<gene>
    <name evidence="10" type="ORF">H072_8876</name>
</gene>
<dbReference type="Pfam" id="PF10403">
    <property type="entry name" value="BHD_1"/>
    <property type="match status" value="1"/>
</dbReference>
<dbReference type="InterPro" id="IPR018328">
    <property type="entry name" value="Rad4_beta-hairpin_dom3"/>
</dbReference>
<evidence type="ECO:0000259" key="8">
    <source>
        <dbReference type="SMART" id="SM01031"/>
    </source>
</evidence>
<dbReference type="OMA" id="TWPGKTK"/>
<dbReference type="EMBL" id="AQGS01000640">
    <property type="protein sequence ID" value="EPS37418.1"/>
    <property type="molecule type" value="Genomic_DNA"/>
</dbReference>
<evidence type="ECO:0000256" key="1">
    <source>
        <dbReference type="ARBA" id="ARBA00004123"/>
    </source>
</evidence>
<feature type="compositionally biased region" description="Basic residues" evidence="6">
    <location>
        <begin position="209"/>
        <end position="226"/>
    </location>
</feature>
<evidence type="ECO:0000313" key="11">
    <source>
        <dbReference type="Proteomes" id="UP000015100"/>
    </source>
</evidence>
<dbReference type="Gene3D" id="2.20.20.110">
    <property type="entry name" value="Rad4, beta-hairpin domain BHD1"/>
    <property type="match status" value="1"/>
</dbReference>
<dbReference type="SMART" id="SM01031">
    <property type="entry name" value="BHD_2"/>
    <property type="match status" value="1"/>
</dbReference>
<feature type="compositionally biased region" description="Polar residues" evidence="6">
    <location>
        <begin position="358"/>
        <end position="372"/>
    </location>
</feature>
<dbReference type="SMART" id="SM01030">
    <property type="entry name" value="BHD_1"/>
    <property type="match status" value="1"/>
</dbReference>
<dbReference type="GO" id="GO:0071942">
    <property type="term" value="C:XPC complex"/>
    <property type="evidence" value="ECO:0007669"/>
    <property type="project" value="TreeGrafter"/>
</dbReference>
<dbReference type="InterPro" id="IPR018327">
    <property type="entry name" value="BHD_2"/>
</dbReference>
<sequence>MTKAQSNYDQGKRSRAITSPAEHPNVLAEEHIRKRRRVERGFRKAVGQAVSDHESDEESDSNNSTPDSDSAEDSQYEIEDNSSDDAGDWEDILETADPCKNLDPTLCPSDSAGEGAGDLILTLDKEPVQQEQLLKKKGASARERQERLSIHVIHVICLMYHGFLRNIWINDKELQRNLLKLVEGTGVKKGIDLYISSANFGEPDPKDQSKKKKTKGKSNGKKRQKPKEKTAGLQLKSELPGSAASNSDPRLVELLGILMRFWGKKFRVTAPGLRKKGYTEFPSEALAIDENSSTEQTSGIEEFRRRAIDLHGSRDSGAQLFTALLRALGLESRLVFSLCPLGYGFTKVEMRDQEEIDGQNNYVTDSNSSTEDSCSEIDAHSDEVSLPPKKGDHFASKSNPKGKKPRKSRLYDKDLKFPTFWTEVYSPVTQKWIAVDPFATGMVLSNDEDMCKLEPKGQAATHSKQQISYVVAYNTDKTARDVTVRYLSRRAFPGKTRGFRMPPFERELLSGQGDVFAIEKYDMFSERILKCFQLNGPGSPRDRKEEQELLPVLPAALKEDGSKESFPTSIAAYKNHPKYVLERHMLREDCVLPGELPIHILFVGKSGAAKEEIVYSRESIVVGKPSENWYKEGRVTRLNEQPLKYVPSRAVTVNRKRDIENARREGEMDAGMVGLYAFYQTELYRPPPISNGVIPKNSYGNIDCFVPSMIPRGASHVPFRNAARVCKKMGIEYAEAVTGFEFKNKRAIPRTEGVICSKENADVLTEACRQDGEQRILKEEGKREQICLALWGKFLIGLRIVERVEEEYGSIASEPTEIGRSTREMNTEFKTGEAMNIGEQGTGGFFLE</sequence>
<dbReference type="InterPro" id="IPR038765">
    <property type="entry name" value="Papain-like_cys_pep_sf"/>
</dbReference>
<dbReference type="GO" id="GO:0003697">
    <property type="term" value="F:single-stranded DNA binding"/>
    <property type="evidence" value="ECO:0007669"/>
    <property type="project" value="TreeGrafter"/>
</dbReference>
<comment type="caution">
    <text evidence="10">The sequence shown here is derived from an EMBL/GenBank/DDBJ whole genome shotgun (WGS) entry which is preliminary data.</text>
</comment>
<keyword evidence="5" id="KW-0539">Nucleus</keyword>
<dbReference type="InterPro" id="IPR036985">
    <property type="entry name" value="Transglutaminase-like_sf"/>
</dbReference>
<dbReference type="FunFam" id="3.30.70.2460:FF:000001">
    <property type="entry name" value="DNA repair protein Rad4 family"/>
    <property type="match status" value="1"/>
</dbReference>
<dbReference type="GO" id="GO:0003684">
    <property type="term" value="F:damaged DNA binding"/>
    <property type="evidence" value="ECO:0007669"/>
    <property type="project" value="InterPro"/>
</dbReference>
<dbReference type="PANTHER" id="PTHR12135:SF2">
    <property type="entry name" value="DNA REPAIR PROTEIN RAD34"/>
    <property type="match status" value="1"/>
</dbReference>
<feature type="compositionally biased region" description="Basic and acidic residues" evidence="6">
    <location>
        <begin position="377"/>
        <end position="395"/>
    </location>
</feature>